<feature type="transmembrane region" description="Helical" evidence="1">
    <location>
        <begin position="142"/>
        <end position="159"/>
    </location>
</feature>
<evidence type="ECO:0000313" key="3">
    <source>
        <dbReference type="Proteomes" id="UP000307943"/>
    </source>
</evidence>
<dbReference type="RefSeq" id="WP_139604397.1">
    <property type="nucleotide sequence ID" value="NZ_VDCQ01000033.1"/>
</dbReference>
<feature type="transmembrane region" description="Helical" evidence="1">
    <location>
        <begin position="111"/>
        <end position="130"/>
    </location>
</feature>
<feature type="transmembrane region" description="Helical" evidence="1">
    <location>
        <begin position="194"/>
        <end position="211"/>
    </location>
</feature>
<dbReference type="Proteomes" id="UP000307943">
    <property type="component" value="Unassembled WGS sequence"/>
</dbReference>
<evidence type="ECO:0008006" key="4">
    <source>
        <dbReference type="Google" id="ProtNLM"/>
    </source>
</evidence>
<evidence type="ECO:0000256" key="1">
    <source>
        <dbReference type="SAM" id="Phobius"/>
    </source>
</evidence>
<organism evidence="2 3">
    <name type="scientific">Paenibacillus hemerocallicola</name>
    <dbReference type="NCBI Taxonomy" id="1172614"/>
    <lineage>
        <taxon>Bacteria</taxon>
        <taxon>Bacillati</taxon>
        <taxon>Bacillota</taxon>
        <taxon>Bacilli</taxon>
        <taxon>Bacillales</taxon>
        <taxon>Paenibacillaceae</taxon>
        <taxon>Paenibacillus</taxon>
    </lineage>
</organism>
<protein>
    <recommendedName>
        <fullName evidence="4">DUF2157 domain-containing protein</fullName>
    </recommendedName>
</protein>
<feature type="transmembrane region" description="Helical" evidence="1">
    <location>
        <begin position="60"/>
        <end position="79"/>
    </location>
</feature>
<feature type="transmembrane region" description="Helical" evidence="1">
    <location>
        <begin position="244"/>
        <end position="265"/>
    </location>
</feature>
<keyword evidence="1" id="KW-0472">Membrane</keyword>
<keyword evidence="1" id="KW-0812">Transmembrane</keyword>
<comment type="caution">
    <text evidence="2">The sequence shown here is derived from an EMBL/GenBank/DDBJ whole genome shotgun (WGS) entry which is preliminary data.</text>
</comment>
<gene>
    <name evidence="2" type="ORF">FE784_22040</name>
</gene>
<name>A0A5C4T523_9BACL</name>
<proteinExistence type="predicted"/>
<keyword evidence="1" id="KW-1133">Transmembrane helix</keyword>
<sequence>MEQDKRKIIVYEIEQWRRSKLLPEHYCDFLLNLYDADPAERDSRVLGVSKNSIKNSNWRNWFFGFGVTALIAYIVLHFNSFRFPLQIMSALVIIGGCYMSGLLVARKNPVVGYGLVGAGSIALLGAGFYLLRYYGLDEPPLMLAYVALCSFVWIIIGLSARMGLFHYCGWIGLILIYAWILHDRVELDWIGAQISWLPLCVLFGWLGWLLHKASKSTGAVLLLVCFTLWWMPEAYGFYTGEVEGALLQLLLLGKLVIAGSVMFGLRKKWIEWVF</sequence>
<dbReference type="EMBL" id="VDCQ01000033">
    <property type="protein sequence ID" value="TNJ64148.1"/>
    <property type="molecule type" value="Genomic_DNA"/>
</dbReference>
<dbReference type="OrthoDB" id="2380880at2"/>
<feature type="transmembrane region" description="Helical" evidence="1">
    <location>
        <begin position="164"/>
        <end position="182"/>
    </location>
</feature>
<accession>A0A5C4T523</accession>
<feature type="transmembrane region" description="Helical" evidence="1">
    <location>
        <begin position="218"/>
        <end position="238"/>
    </location>
</feature>
<dbReference type="AlphaFoldDB" id="A0A5C4T523"/>
<reference evidence="2 3" key="1">
    <citation type="submission" date="2019-05" db="EMBL/GenBank/DDBJ databases">
        <title>We sequenced the genome of Paenibacillus hemerocallicola KCTC 33185 for further insight into its adaptation and study the phylogeny of Paenibacillus.</title>
        <authorList>
            <person name="Narsing Rao M.P."/>
        </authorList>
    </citation>
    <scope>NUCLEOTIDE SEQUENCE [LARGE SCALE GENOMIC DNA]</scope>
    <source>
        <strain evidence="2 3">KCTC 33185</strain>
    </source>
</reference>
<feature type="transmembrane region" description="Helical" evidence="1">
    <location>
        <begin position="85"/>
        <end position="104"/>
    </location>
</feature>
<evidence type="ECO:0000313" key="2">
    <source>
        <dbReference type="EMBL" id="TNJ64148.1"/>
    </source>
</evidence>
<keyword evidence="3" id="KW-1185">Reference proteome</keyword>